<evidence type="ECO:0000313" key="2">
    <source>
        <dbReference type="Proteomes" id="UP000828251"/>
    </source>
</evidence>
<accession>A0A9D3W1S0</accession>
<dbReference type="EMBL" id="JAIQCV010000004">
    <property type="protein sequence ID" value="KAH1106370.1"/>
    <property type="molecule type" value="Genomic_DNA"/>
</dbReference>
<dbReference type="AlphaFoldDB" id="A0A9D3W1S0"/>
<keyword evidence="2" id="KW-1185">Reference proteome</keyword>
<proteinExistence type="predicted"/>
<dbReference type="Proteomes" id="UP000828251">
    <property type="component" value="Unassembled WGS sequence"/>
</dbReference>
<name>A0A9D3W1S0_9ROSI</name>
<gene>
    <name evidence="1" type="ORF">J1N35_010138</name>
</gene>
<sequence length="191" mass="21851">MIGFFLMEHFWPISNSSTLDCGFQPHKTLSKCSHDMDQSSRALSLHVQEEKLVRNRRNGGKGHFKENYERLEEKMTNPTRKNLSPETKSVVHTTIAKIDAFGPWMLVERKNMLNVLEKESHFETRDLATKNFGTHEGFKECFNPMFEGESMEAMVELLSVQVSSEPIVVAQDALTPSRFPKFLVAESLVSK</sequence>
<reference evidence="1 2" key="1">
    <citation type="journal article" date="2021" name="Plant Biotechnol. J.">
        <title>Multi-omics assisted identification of the key and species-specific regulatory components of drought-tolerant mechanisms in Gossypium stocksii.</title>
        <authorList>
            <person name="Yu D."/>
            <person name="Ke L."/>
            <person name="Zhang D."/>
            <person name="Wu Y."/>
            <person name="Sun Y."/>
            <person name="Mei J."/>
            <person name="Sun J."/>
            <person name="Sun Y."/>
        </authorList>
    </citation>
    <scope>NUCLEOTIDE SEQUENCE [LARGE SCALE GENOMIC DNA]</scope>
    <source>
        <strain evidence="2">cv. E1</strain>
        <tissue evidence="1">Leaf</tissue>
    </source>
</reference>
<protein>
    <submittedName>
        <fullName evidence="1">Uncharacterized protein</fullName>
    </submittedName>
</protein>
<evidence type="ECO:0000313" key="1">
    <source>
        <dbReference type="EMBL" id="KAH1106370.1"/>
    </source>
</evidence>
<organism evidence="1 2">
    <name type="scientific">Gossypium stocksii</name>
    <dbReference type="NCBI Taxonomy" id="47602"/>
    <lineage>
        <taxon>Eukaryota</taxon>
        <taxon>Viridiplantae</taxon>
        <taxon>Streptophyta</taxon>
        <taxon>Embryophyta</taxon>
        <taxon>Tracheophyta</taxon>
        <taxon>Spermatophyta</taxon>
        <taxon>Magnoliopsida</taxon>
        <taxon>eudicotyledons</taxon>
        <taxon>Gunneridae</taxon>
        <taxon>Pentapetalae</taxon>
        <taxon>rosids</taxon>
        <taxon>malvids</taxon>
        <taxon>Malvales</taxon>
        <taxon>Malvaceae</taxon>
        <taxon>Malvoideae</taxon>
        <taxon>Gossypium</taxon>
    </lineage>
</organism>
<comment type="caution">
    <text evidence="1">The sequence shown here is derived from an EMBL/GenBank/DDBJ whole genome shotgun (WGS) entry which is preliminary data.</text>
</comment>